<dbReference type="AlphaFoldDB" id="A0A6P8GXG4"/>
<evidence type="ECO:0000313" key="1">
    <source>
        <dbReference type="Proteomes" id="UP000515163"/>
    </source>
</evidence>
<reference evidence="2" key="1">
    <citation type="submission" date="2025-08" db="UniProtKB">
        <authorList>
            <consortium name="RefSeq"/>
        </authorList>
    </citation>
    <scope>IDENTIFICATION</scope>
    <source>
        <tissue evidence="2">Tentacle</tissue>
    </source>
</reference>
<dbReference type="RefSeq" id="XP_031548964.1">
    <property type="nucleotide sequence ID" value="XM_031693104.1"/>
</dbReference>
<dbReference type="InParanoid" id="A0A6P8GXG4"/>
<accession>A0A6P8GXG4</accession>
<dbReference type="OrthoDB" id="6021814at2759"/>
<dbReference type="KEGG" id="aten:116286545"/>
<sequence>MLNVDWFQPYKHTNYSCGVIYLVVMNLPREERFKTENVILVGIITGPNEPKGNINSFLQPLVSELTDLWDGVILNDRCIPGWAVKIKVALLAICCDVPAARKCDGFAGHSALKGIQLMRKFLRNNDLQQSDWPEEFVGFGDCLIHLMFFLLDKHPLSLKTICRIEKKKLYAFHQSRELALTVILQPNFLMYTK</sequence>
<evidence type="ECO:0000313" key="2">
    <source>
        <dbReference type="RefSeq" id="XP_031548964.1"/>
    </source>
</evidence>
<protein>
    <submittedName>
        <fullName evidence="2">Uncharacterized protein LOC116286545</fullName>
    </submittedName>
</protein>
<dbReference type="Pfam" id="PF02992">
    <property type="entry name" value="Transposase_21"/>
    <property type="match status" value="1"/>
</dbReference>
<dbReference type="Proteomes" id="UP000515163">
    <property type="component" value="Unplaced"/>
</dbReference>
<name>A0A6P8GXG4_ACTTE</name>
<proteinExistence type="predicted"/>
<dbReference type="GeneID" id="116286545"/>
<gene>
    <name evidence="2" type="primary">LOC116286545</name>
</gene>
<dbReference type="InterPro" id="IPR004242">
    <property type="entry name" value="Transposase_21"/>
</dbReference>
<organism evidence="1 2">
    <name type="scientific">Actinia tenebrosa</name>
    <name type="common">Australian red waratah sea anemone</name>
    <dbReference type="NCBI Taxonomy" id="6105"/>
    <lineage>
        <taxon>Eukaryota</taxon>
        <taxon>Metazoa</taxon>
        <taxon>Cnidaria</taxon>
        <taxon>Anthozoa</taxon>
        <taxon>Hexacorallia</taxon>
        <taxon>Actiniaria</taxon>
        <taxon>Actiniidae</taxon>
        <taxon>Actinia</taxon>
    </lineage>
</organism>
<keyword evidence="1" id="KW-1185">Reference proteome</keyword>